<comment type="caution">
    <text evidence="2">The sequence shown here is derived from an EMBL/GenBank/DDBJ whole genome shotgun (WGS) entry which is preliminary data.</text>
</comment>
<gene>
    <name evidence="2" type="ORF">ATNIH1004_008037</name>
</gene>
<feature type="domain" description="DUF7025" evidence="1">
    <location>
        <begin position="92"/>
        <end position="188"/>
    </location>
</feature>
<dbReference type="OrthoDB" id="10042665at2759"/>
<proteinExistence type="predicted"/>
<evidence type="ECO:0000313" key="3">
    <source>
        <dbReference type="Proteomes" id="UP000324241"/>
    </source>
</evidence>
<evidence type="ECO:0000313" key="2">
    <source>
        <dbReference type="EMBL" id="KAA8646604.1"/>
    </source>
</evidence>
<protein>
    <recommendedName>
        <fullName evidence="1">DUF7025 domain-containing protein</fullName>
    </recommendedName>
</protein>
<evidence type="ECO:0000259" key="1">
    <source>
        <dbReference type="Pfam" id="PF22942"/>
    </source>
</evidence>
<dbReference type="VEuPathDB" id="FungiDB:EYZ11_011864"/>
<dbReference type="Pfam" id="PF22942">
    <property type="entry name" value="DUF7025"/>
    <property type="match status" value="1"/>
</dbReference>
<dbReference type="GeneID" id="54330739"/>
<dbReference type="PANTHER" id="PTHR46411">
    <property type="entry name" value="FAMILY ATPASE, PUTATIVE-RELATED"/>
    <property type="match status" value="1"/>
</dbReference>
<dbReference type="Proteomes" id="UP000324241">
    <property type="component" value="Unassembled WGS sequence"/>
</dbReference>
<dbReference type="EMBL" id="QUQM01000007">
    <property type="protein sequence ID" value="KAA8646604.1"/>
    <property type="molecule type" value="Genomic_DNA"/>
</dbReference>
<name>A0A5M9MMG4_9EURO</name>
<organism evidence="2 3">
    <name type="scientific">Aspergillus tanneri</name>
    <dbReference type="NCBI Taxonomy" id="1220188"/>
    <lineage>
        <taxon>Eukaryota</taxon>
        <taxon>Fungi</taxon>
        <taxon>Dikarya</taxon>
        <taxon>Ascomycota</taxon>
        <taxon>Pezizomycotina</taxon>
        <taxon>Eurotiomycetes</taxon>
        <taxon>Eurotiomycetidae</taxon>
        <taxon>Eurotiales</taxon>
        <taxon>Aspergillaceae</taxon>
        <taxon>Aspergillus</taxon>
        <taxon>Aspergillus subgen. Circumdati</taxon>
    </lineage>
</organism>
<dbReference type="PANTHER" id="PTHR46411:SF3">
    <property type="entry name" value="AAA+ ATPASE DOMAIN-CONTAINING PROTEIN"/>
    <property type="match status" value="1"/>
</dbReference>
<dbReference type="AlphaFoldDB" id="A0A5M9MMG4"/>
<reference evidence="2 3" key="1">
    <citation type="submission" date="2019-08" db="EMBL/GenBank/DDBJ databases">
        <title>The genome sequence of a newly discovered highly antifungal drug resistant Aspergillus species, Aspergillus tanneri NIH 1004.</title>
        <authorList>
            <person name="Mounaud S."/>
            <person name="Singh I."/>
            <person name="Joardar V."/>
            <person name="Pakala S."/>
            <person name="Pakala S."/>
            <person name="Venepally P."/>
            <person name="Chung J.K."/>
            <person name="Losada L."/>
            <person name="Nierman W.C."/>
        </authorList>
    </citation>
    <scope>NUCLEOTIDE SEQUENCE [LARGE SCALE GENOMIC DNA]</scope>
    <source>
        <strain evidence="2 3">NIH1004</strain>
    </source>
</reference>
<sequence>MECKQIIEQTVLFHFLPELSATLKSLTSTEDFLNPTVPVIPSPNDPDAYTGYTGVENRRGSLDRNHLGHSDHLGLLVDHISETYTATVQRLEPLLRGGNDTYDLLNMVFKPGCYVYTTCLGTGKSFCEIFDADEELTTLGILYYKLEYHYLDNDGQVFGEVGIELAIVEYRGSKLIHFLEAFPLAYHPDRNRIWQDLVKCGRDFPELIGSSAGGAAAPIMYCRGTAFTVKNDKAIAINIDSRVAFNRLQLLEDKRHILLSVITSRLCSKGEVAFDDFIEGKGCSLNVLL</sequence>
<dbReference type="RefSeq" id="XP_033425965.1">
    <property type="nucleotide sequence ID" value="XM_033572650.1"/>
</dbReference>
<dbReference type="InterPro" id="IPR054289">
    <property type="entry name" value="DUF7025"/>
</dbReference>
<accession>A0A5M9MMG4</accession>